<dbReference type="Pfam" id="PF13183">
    <property type="entry name" value="Fer4_8"/>
    <property type="match status" value="2"/>
</dbReference>
<organism evidence="10 11">
    <name type="scientific">Desulfovibrio psychrotolerans</name>
    <dbReference type="NCBI Taxonomy" id="415242"/>
    <lineage>
        <taxon>Bacteria</taxon>
        <taxon>Pseudomonadati</taxon>
        <taxon>Thermodesulfobacteriota</taxon>
        <taxon>Desulfovibrionia</taxon>
        <taxon>Desulfovibrionales</taxon>
        <taxon>Desulfovibrionaceae</taxon>
        <taxon>Desulfovibrio</taxon>
    </lineage>
</organism>
<keyword evidence="7" id="KW-1133">Transmembrane helix</keyword>
<evidence type="ECO:0000256" key="6">
    <source>
        <dbReference type="SAM" id="MobiDB-lite"/>
    </source>
</evidence>
<dbReference type="InterPro" id="IPR017900">
    <property type="entry name" value="4Fe4S_Fe_S_CS"/>
</dbReference>
<dbReference type="InterPro" id="IPR036909">
    <property type="entry name" value="Cyt_c-like_dom_sf"/>
</dbReference>
<feature type="region of interest" description="Disordered" evidence="6">
    <location>
        <begin position="633"/>
        <end position="659"/>
    </location>
</feature>
<evidence type="ECO:0000256" key="1">
    <source>
        <dbReference type="ARBA" id="ARBA00022617"/>
    </source>
</evidence>
<gene>
    <name evidence="10" type="ORF">DSM19430T_20230</name>
</gene>
<comment type="caution">
    <text evidence="10">The sequence shown here is derived from an EMBL/GenBank/DDBJ whole genome shotgun (WGS) entry which is preliminary data.</text>
</comment>
<feature type="compositionally biased region" description="Low complexity" evidence="6">
    <location>
        <begin position="337"/>
        <end position="347"/>
    </location>
</feature>
<feature type="compositionally biased region" description="Pro residues" evidence="6">
    <location>
        <begin position="348"/>
        <end position="357"/>
    </location>
</feature>
<feature type="domain" description="4Fe-4S ferredoxin-type" evidence="9">
    <location>
        <begin position="415"/>
        <end position="444"/>
    </location>
</feature>
<dbReference type="InterPro" id="IPR017896">
    <property type="entry name" value="4Fe4S_Fe-S-bd"/>
</dbReference>
<dbReference type="GO" id="GO:0046872">
    <property type="term" value="F:metal ion binding"/>
    <property type="evidence" value="ECO:0007669"/>
    <property type="project" value="UniProtKB-KW"/>
</dbReference>
<keyword evidence="11" id="KW-1185">Reference proteome</keyword>
<dbReference type="RefSeq" id="WP_174409948.1">
    <property type="nucleotide sequence ID" value="NZ_BLVP01000008.1"/>
</dbReference>
<dbReference type="Gene3D" id="1.10.1060.10">
    <property type="entry name" value="Alpha-helical ferredoxin"/>
    <property type="match status" value="2"/>
</dbReference>
<feature type="domain" description="Cytochrome c" evidence="8">
    <location>
        <begin position="230"/>
        <end position="332"/>
    </location>
</feature>
<dbReference type="PANTHER" id="PTHR43255:SF2">
    <property type="entry name" value="HETERODISULFIDE REDUCTASE RELATED PROTEIN"/>
    <property type="match status" value="1"/>
</dbReference>
<feature type="compositionally biased region" description="Polar residues" evidence="6">
    <location>
        <begin position="648"/>
        <end position="659"/>
    </location>
</feature>
<dbReference type="PANTHER" id="PTHR43255">
    <property type="entry name" value="IRON-SULFUR-BINDING OXIDOREDUCTASE FADF-RELATED-RELATED"/>
    <property type="match status" value="1"/>
</dbReference>
<dbReference type="GO" id="GO:0009055">
    <property type="term" value="F:electron transfer activity"/>
    <property type="evidence" value="ECO:0007669"/>
    <property type="project" value="InterPro"/>
</dbReference>
<dbReference type="GO" id="GO:0020037">
    <property type="term" value="F:heme binding"/>
    <property type="evidence" value="ECO:0007669"/>
    <property type="project" value="InterPro"/>
</dbReference>
<evidence type="ECO:0000256" key="5">
    <source>
        <dbReference type="PROSITE-ProRule" id="PRU00433"/>
    </source>
</evidence>
<evidence type="ECO:0000256" key="7">
    <source>
        <dbReference type="SAM" id="Phobius"/>
    </source>
</evidence>
<sequence length="659" mass="70154">MSTFSILLALVCAICIAGLIRRYARHRARLFAPPGKTRAESAQTAHNPPPGLAGRMGRAARSAARSLAAAVTDVLLLWRTARTSPYRWLAHTLILSGFTGLLVFHALDDIISYPYIAGYESTLDPWQWLRNLFGAMVLCGAGLAVLRRLRTPALRRLSRVQDWLLLAAVAGIVGSGFALEAVKIISPHVFTRMTDEYFLPQDETELAALRAYWSTVNGVIFTPPASTDPALLEQGAQLNENNCVYCHAETASAFVSRALATAVSPAAAPLNNARADQLLWYLHVGLALLALACMPYGKFLHPIATPLNLVARQGSRNAAGPADIPADIPTDTPPDIPTKAPAAATASPPSPVSPPSPSGAQRRLGLEACTRCGECSLHCSVAPAYTVVGNPNILPSEKLLSLRRYTEGSLLPAATDAFAEGSRICTECLRCTDICPSGINLQDLWLASKSSLKKEELDGPNTTIRQCSAAQWANVLGAQGKSRFEQEKGDGLADRAESFWGCVQCTTCTSVCPVVAVCEAPAKDLDLMPQQIMNLLRMGLKDEALGVRMVWSCTTCYKCQEHCPQDVPVADILFELRQIATERFKERRLTSCPLPAVSPVRIPPVDGGTGPTGPTMATTSTAATVATAATVTNPGTALEPNTAPAAHTGTSDPSTGTPA</sequence>
<dbReference type="InterPro" id="IPR009056">
    <property type="entry name" value="Cyt_c-like_dom"/>
</dbReference>
<keyword evidence="7" id="KW-0472">Membrane</keyword>
<dbReference type="SUPFAM" id="SSF103501">
    <property type="entry name" value="Respiratory nitrate reductase 1 gamma chain"/>
    <property type="match status" value="2"/>
</dbReference>
<feature type="compositionally biased region" description="Low complexity" evidence="6">
    <location>
        <begin position="318"/>
        <end position="330"/>
    </location>
</feature>
<evidence type="ECO:0008006" key="12">
    <source>
        <dbReference type="Google" id="ProtNLM"/>
    </source>
</evidence>
<dbReference type="SUPFAM" id="SSF46548">
    <property type="entry name" value="alpha-helical ferredoxin"/>
    <property type="match status" value="2"/>
</dbReference>
<dbReference type="EMBL" id="BLVP01000008">
    <property type="protein sequence ID" value="GFM37339.1"/>
    <property type="molecule type" value="Genomic_DNA"/>
</dbReference>
<dbReference type="AlphaFoldDB" id="A0A7J0BUF1"/>
<dbReference type="InterPro" id="IPR051460">
    <property type="entry name" value="HdrC_iron-sulfur_subunit"/>
</dbReference>
<name>A0A7J0BUF1_9BACT</name>
<evidence type="ECO:0000256" key="2">
    <source>
        <dbReference type="ARBA" id="ARBA00022723"/>
    </source>
</evidence>
<feature type="transmembrane region" description="Helical" evidence="7">
    <location>
        <begin position="6"/>
        <end position="24"/>
    </location>
</feature>
<dbReference type="SUPFAM" id="SSF46626">
    <property type="entry name" value="Cytochrome c"/>
    <property type="match status" value="1"/>
</dbReference>
<accession>A0A7J0BUF1</accession>
<feature type="transmembrane region" description="Helical" evidence="7">
    <location>
        <begin position="127"/>
        <end position="146"/>
    </location>
</feature>
<evidence type="ECO:0000259" key="9">
    <source>
        <dbReference type="PROSITE" id="PS51379"/>
    </source>
</evidence>
<evidence type="ECO:0000256" key="3">
    <source>
        <dbReference type="ARBA" id="ARBA00023004"/>
    </source>
</evidence>
<dbReference type="GO" id="GO:0005886">
    <property type="term" value="C:plasma membrane"/>
    <property type="evidence" value="ECO:0007669"/>
    <property type="project" value="TreeGrafter"/>
</dbReference>
<keyword evidence="7" id="KW-0812">Transmembrane</keyword>
<dbReference type="InterPro" id="IPR009051">
    <property type="entry name" value="Helical_ferredxn"/>
</dbReference>
<evidence type="ECO:0000313" key="10">
    <source>
        <dbReference type="EMBL" id="GFM37339.1"/>
    </source>
</evidence>
<dbReference type="Proteomes" id="UP000503820">
    <property type="component" value="Unassembled WGS sequence"/>
</dbReference>
<dbReference type="PROSITE" id="PS00198">
    <property type="entry name" value="4FE4S_FER_1"/>
    <property type="match status" value="2"/>
</dbReference>
<feature type="domain" description="4Fe-4S ferredoxin-type" evidence="9">
    <location>
        <begin position="360"/>
        <end position="390"/>
    </location>
</feature>
<keyword evidence="3 5" id="KW-0408">Iron</keyword>
<keyword evidence="2 5" id="KW-0479">Metal-binding</keyword>
<feature type="region of interest" description="Disordered" evidence="6">
    <location>
        <begin position="318"/>
        <end position="361"/>
    </location>
</feature>
<dbReference type="PROSITE" id="PS51007">
    <property type="entry name" value="CYTC"/>
    <property type="match status" value="1"/>
</dbReference>
<protein>
    <recommendedName>
        <fullName evidence="12">4Fe-4S dicluster domain-containing protein</fullName>
    </recommendedName>
</protein>
<evidence type="ECO:0000256" key="4">
    <source>
        <dbReference type="ARBA" id="ARBA00023014"/>
    </source>
</evidence>
<keyword evidence="1 5" id="KW-0349">Heme</keyword>
<dbReference type="PROSITE" id="PS51379">
    <property type="entry name" value="4FE4S_FER_2"/>
    <property type="match status" value="2"/>
</dbReference>
<dbReference type="InterPro" id="IPR036197">
    <property type="entry name" value="NarG-like_sf"/>
</dbReference>
<proteinExistence type="predicted"/>
<feature type="transmembrane region" description="Helical" evidence="7">
    <location>
        <begin position="88"/>
        <end position="107"/>
    </location>
</feature>
<reference evidence="10 11" key="1">
    <citation type="submission" date="2020-05" db="EMBL/GenBank/DDBJ databases">
        <title>Draft genome sequence of Desulfovibrio psychrotolerans JS1T.</title>
        <authorList>
            <person name="Ueno A."/>
            <person name="Tamazawa S."/>
            <person name="Tamamura S."/>
            <person name="Murakami T."/>
            <person name="Kiyama T."/>
            <person name="Inomata H."/>
            <person name="Amano Y."/>
            <person name="Miyakawa K."/>
            <person name="Tamaki H."/>
            <person name="Naganuma T."/>
            <person name="Kaneko K."/>
        </authorList>
    </citation>
    <scope>NUCLEOTIDE SEQUENCE [LARGE SCALE GENOMIC DNA]</scope>
    <source>
        <strain evidence="10 11">JS1</strain>
    </source>
</reference>
<dbReference type="Gene3D" id="1.20.950.20">
    <property type="entry name" value="Transmembrane di-heme cytochromes, Chain C"/>
    <property type="match status" value="2"/>
</dbReference>
<evidence type="ECO:0000259" key="8">
    <source>
        <dbReference type="PROSITE" id="PS51007"/>
    </source>
</evidence>
<evidence type="ECO:0000313" key="11">
    <source>
        <dbReference type="Proteomes" id="UP000503820"/>
    </source>
</evidence>
<keyword evidence="4" id="KW-0411">Iron-sulfur</keyword>
<dbReference type="GO" id="GO:0051536">
    <property type="term" value="F:iron-sulfur cluster binding"/>
    <property type="evidence" value="ECO:0007669"/>
    <property type="project" value="UniProtKB-KW"/>
</dbReference>